<keyword evidence="4" id="KW-0804">Transcription</keyword>
<dbReference type="Proteomes" id="UP000049495">
    <property type="component" value="Unassembled WGS sequence"/>
</dbReference>
<dbReference type="RefSeq" id="WP_048666277.1">
    <property type="nucleotide sequence ID" value="NZ_AP025477.1"/>
</dbReference>
<name>A0A822N0E2_9VIBR</name>
<accession>A0A822N0E2</accession>
<evidence type="ECO:0000256" key="4">
    <source>
        <dbReference type="ARBA" id="ARBA00023163"/>
    </source>
</evidence>
<evidence type="ECO:0000313" key="6">
    <source>
        <dbReference type="Proteomes" id="UP000049495"/>
    </source>
</evidence>
<dbReference type="GO" id="GO:0003677">
    <property type="term" value="F:DNA binding"/>
    <property type="evidence" value="ECO:0007669"/>
    <property type="project" value="UniProtKB-KW"/>
</dbReference>
<evidence type="ECO:0008006" key="7">
    <source>
        <dbReference type="Google" id="ProtNLM"/>
    </source>
</evidence>
<reference evidence="6" key="1">
    <citation type="submission" date="2014-06" db="EMBL/GenBank/DDBJ databases">
        <authorList>
            <person name="Le Roux Frederique"/>
        </authorList>
    </citation>
    <scope>NUCLEOTIDE SEQUENCE [LARGE SCALE GENOMIC DNA]</scope>
    <source>
        <strain evidence="6">J5-5</strain>
    </source>
</reference>
<evidence type="ECO:0000256" key="1">
    <source>
        <dbReference type="ARBA" id="ARBA00011046"/>
    </source>
</evidence>
<dbReference type="AlphaFoldDB" id="A0A822N0E2"/>
<dbReference type="InterPro" id="IPR005650">
    <property type="entry name" value="BlaI_family"/>
</dbReference>
<keyword evidence="2" id="KW-0805">Transcription regulation</keyword>
<gene>
    <name evidence="5" type="ORF">VCR5J5_750026</name>
</gene>
<dbReference type="Pfam" id="PF03965">
    <property type="entry name" value="Penicillinase_R"/>
    <property type="match status" value="1"/>
</dbReference>
<keyword evidence="3" id="KW-0238">DNA-binding</keyword>
<organism evidence="5 6">
    <name type="scientific">Vibrio crassostreae</name>
    <dbReference type="NCBI Taxonomy" id="246167"/>
    <lineage>
        <taxon>Bacteria</taxon>
        <taxon>Pseudomonadati</taxon>
        <taxon>Pseudomonadota</taxon>
        <taxon>Gammaproteobacteria</taxon>
        <taxon>Vibrionales</taxon>
        <taxon>Vibrionaceae</taxon>
        <taxon>Vibrio</taxon>
    </lineage>
</organism>
<evidence type="ECO:0000256" key="2">
    <source>
        <dbReference type="ARBA" id="ARBA00023015"/>
    </source>
</evidence>
<protein>
    <recommendedName>
        <fullName evidence="7">Penicillinase repressor</fullName>
    </recommendedName>
</protein>
<comment type="similarity">
    <text evidence="1">Belongs to the BlaI transcriptional regulatory family.</text>
</comment>
<dbReference type="GeneID" id="93902509"/>
<dbReference type="InterPro" id="IPR036388">
    <property type="entry name" value="WH-like_DNA-bd_sf"/>
</dbReference>
<dbReference type="SUPFAM" id="SSF46785">
    <property type="entry name" value="Winged helix' DNA-binding domain"/>
    <property type="match status" value="1"/>
</dbReference>
<dbReference type="EMBL" id="CCJV01000139">
    <property type="protein sequence ID" value="CDT63509.1"/>
    <property type="molecule type" value="Genomic_DNA"/>
</dbReference>
<sequence>MTLLPNTTETVMALLTKHQPCTCKALWQQQVGRDRLALTTIKNLLMRLKAHGAVTVGGQEGNAYLYQLTGTSPYAPCLTCRGKTLKWHLHNGHCKHCRAKRGKGNNPQLDAEFQFLLSPAYQLLNQVLRPWEAI</sequence>
<dbReference type="GO" id="GO:0045892">
    <property type="term" value="P:negative regulation of DNA-templated transcription"/>
    <property type="evidence" value="ECO:0007669"/>
    <property type="project" value="InterPro"/>
</dbReference>
<evidence type="ECO:0000313" key="5">
    <source>
        <dbReference type="EMBL" id="CDT63509.1"/>
    </source>
</evidence>
<dbReference type="Gene3D" id="1.10.10.10">
    <property type="entry name" value="Winged helix-like DNA-binding domain superfamily/Winged helix DNA-binding domain"/>
    <property type="match status" value="1"/>
</dbReference>
<evidence type="ECO:0000256" key="3">
    <source>
        <dbReference type="ARBA" id="ARBA00023125"/>
    </source>
</evidence>
<comment type="caution">
    <text evidence="5">The sequence shown here is derived from an EMBL/GenBank/DDBJ whole genome shotgun (WGS) entry which is preliminary data.</text>
</comment>
<dbReference type="InterPro" id="IPR036390">
    <property type="entry name" value="WH_DNA-bd_sf"/>
</dbReference>
<proteinExistence type="inferred from homology"/>